<keyword evidence="2" id="KW-1185">Reference proteome</keyword>
<sequence length="160" mass="18891">MRYPLPLFILFLAVACTGPTKQLNKTAQHNAQKYLQNYLTDFSSYKPVSFSKLDSIMESHLNNEEYIRLDDSVMEMEAIRFRDMGEDFKLYKQRETTGWYTKKQNNFKHLQDSIARKVKPRFSGYKLEHEFMAADTTGKSTLNNYIFCFDEEGRLLKVIK</sequence>
<proteinExistence type="predicted"/>
<evidence type="ECO:0000313" key="2">
    <source>
        <dbReference type="Proteomes" id="UP000282759"/>
    </source>
</evidence>
<gene>
    <name evidence="1" type="ORF">EOD41_13835</name>
</gene>
<accession>A0A3S2VLI3</accession>
<reference evidence="1 2" key="1">
    <citation type="submission" date="2019-01" db="EMBL/GenBank/DDBJ databases">
        <authorList>
            <person name="Chen W.-M."/>
        </authorList>
    </citation>
    <scope>NUCLEOTIDE SEQUENCE [LARGE SCALE GENOMIC DNA]</scope>
    <source>
        <strain evidence="1 2">YBJ-36</strain>
    </source>
</reference>
<dbReference type="RefSeq" id="WP_127705904.1">
    <property type="nucleotide sequence ID" value="NZ_SACK01000006.1"/>
</dbReference>
<protein>
    <submittedName>
        <fullName evidence="1">Uncharacterized protein</fullName>
    </submittedName>
</protein>
<comment type="caution">
    <text evidence="1">The sequence shown here is derived from an EMBL/GenBank/DDBJ whole genome shotgun (WGS) entry which is preliminary data.</text>
</comment>
<dbReference type="EMBL" id="SACK01000006">
    <property type="protein sequence ID" value="RVU00040.1"/>
    <property type="molecule type" value="Genomic_DNA"/>
</dbReference>
<dbReference type="AlphaFoldDB" id="A0A3S2VLI3"/>
<organism evidence="1 2">
    <name type="scientific">Mucilaginibacter limnophilus</name>
    <dbReference type="NCBI Taxonomy" id="1932778"/>
    <lineage>
        <taxon>Bacteria</taxon>
        <taxon>Pseudomonadati</taxon>
        <taxon>Bacteroidota</taxon>
        <taxon>Sphingobacteriia</taxon>
        <taxon>Sphingobacteriales</taxon>
        <taxon>Sphingobacteriaceae</taxon>
        <taxon>Mucilaginibacter</taxon>
    </lineage>
</organism>
<evidence type="ECO:0000313" key="1">
    <source>
        <dbReference type="EMBL" id="RVU00040.1"/>
    </source>
</evidence>
<dbReference type="OrthoDB" id="799204at2"/>
<name>A0A3S2VLI3_9SPHI</name>
<dbReference type="Proteomes" id="UP000282759">
    <property type="component" value="Unassembled WGS sequence"/>
</dbReference>
<dbReference type="PROSITE" id="PS51257">
    <property type="entry name" value="PROKAR_LIPOPROTEIN"/>
    <property type="match status" value="1"/>
</dbReference>